<feature type="transmembrane region" description="Helical" evidence="2">
    <location>
        <begin position="182"/>
        <end position="199"/>
    </location>
</feature>
<accession>A0A8S9ZUC5</accession>
<sequence length="309" mass="35185">MSTERRNERTKARRNDETDKRDRRFLGNIQSILDSGGRSSPLNGTRTRKLKEVITPKECNSINDALQSINLSSLDVCVSLADIKSFLQKNSSNLSEDDYSKLANILCNAALEQNDIYFVLDICAELIVSQPFQTSFSTCLKDAIGKFLNEESFNSSTLPVVLAQLLVYKWPKKFNRALENSNLVLFTIFNTVIGWIGYLKEICKVSEKGAENISIDQNLFLKCIEGLVSFCFSGQKYLWLNSPELFDDIYNVCYELLICDNPSIASLIPRSLKSSLFNLCLQQKKWSQPNTPKYMNISTQTVREQNKYI</sequence>
<gene>
    <name evidence="4" type="ORF">Mgra_00003613</name>
</gene>
<evidence type="ECO:0000313" key="4">
    <source>
        <dbReference type="EMBL" id="KAF7636876.1"/>
    </source>
</evidence>
<feature type="region of interest" description="Disordered" evidence="1">
    <location>
        <begin position="1"/>
        <end position="22"/>
    </location>
</feature>
<feature type="domain" description="DUF7627" evidence="3">
    <location>
        <begin position="65"/>
        <end position="293"/>
    </location>
</feature>
<evidence type="ECO:0000256" key="2">
    <source>
        <dbReference type="SAM" id="Phobius"/>
    </source>
</evidence>
<keyword evidence="2" id="KW-1133">Transmembrane helix</keyword>
<evidence type="ECO:0000259" key="3">
    <source>
        <dbReference type="Pfam" id="PF24628"/>
    </source>
</evidence>
<dbReference type="Proteomes" id="UP000605970">
    <property type="component" value="Unassembled WGS sequence"/>
</dbReference>
<dbReference type="AlphaFoldDB" id="A0A8S9ZUC5"/>
<proteinExistence type="predicted"/>
<protein>
    <recommendedName>
        <fullName evidence="3">DUF7627 domain-containing protein</fullName>
    </recommendedName>
</protein>
<name>A0A8S9ZUC5_9BILA</name>
<dbReference type="InterPro" id="IPR056044">
    <property type="entry name" value="DUF7627"/>
</dbReference>
<evidence type="ECO:0000313" key="5">
    <source>
        <dbReference type="Proteomes" id="UP000605970"/>
    </source>
</evidence>
<dbReference type="EMBL" id="JABEBT010000025">
    <property type="protein sequence ID" value="KAF7636876.1"/>
    <property type="molecule type" value="Genomic_DNA"/>
</dbReference>
<keyword evidence="5" id="KW-1185">Reference proteome</keyword>
<evidence type="ECO:0000256" key="1">
    <source>
        <dbReference type="SAM" id="MobiDB-lite"/>
    </source>
</evidence>
<keyword evidence="2" id="KW-0812">Transmembrane</keyword>
<dbReference type="Pfam" id="PF24628">
    <property type="entry name" value="DUF7627"/>
    <property type="match status" value="1"/>
</dbReference>
<organism evidence="4 5">
    <name type="scientific">Meloidogyne graminicola</name>
    <dbReference type="NCBI Taxonomy" id="189291"/>
    <lineage>
        <taxon>Eukaryota</taxon>
        <taxon>Metazoa</taxon>
        <taxon>Ecdysozoa</taxon>
        <taxon>Nematoda</taxon>
        <taxon>Chromadorea</taxon>
        <taxon>Rhabditida</taxon>
        <taxon>Tylenchina</taxon>
        <taxon>Tylenchomorpha</taxon>
        <taxon>Tylenchoidea</taxon>
        <taxon>Meloidogynidae</taxon>
        <taxon>Meloidogyninae</taxon>
        <taxon>Meloidogyne</taxon>
    </lineage>
</organism>
<keyword evidence="2" id="KW-0472">Membrane</keyword>
<reference evidence="4" key="1">
    <citation type="journal article" date="2020" name="Ecol. Evol.">
        <title>Genome structure and content of the rice root-knot nematode (Meloidogyne graminicola).</title>
        <authorList>
            <person name="Phan N.T."/>
            <person name="Danchin E.G.J."/>
            <person name="Klopp C."/>
            <person name="Perfus-Barbeoch L."/>
            <person name="Kozlowski D.K."/>
            <person name="Koutsovoulos G.D."/>
            <person name="Lopez-Roques C."/>
            <person name="Bouchez O."/>
            <person name="Zahm M."/>
            <person name="Besnard G."/>
            <person name="Bellafiore S."/>
        </authorList>
    </citation>
    <scope>NUCLEOTIDE SEQUENCE</scope>
    <source>
        <strain evidence="4">VN-18</strain>
    </source>
</reference>
<dbReference type="OrthoDB" id="5820655at2759"/>
<comment type="caution">
    <text evidence="4">The sequence shown here is derived from an EMBL/GenBank/DDBJ whole genome shotgun (WGS) entry which is preliminary data.</text>
</comment>